<gene>
    <name evidence="1" type="ORF">BpHYR1_012965</name>
</gene>
<evidence type="ECO:0000313" key="2">
    <source>
        <dbReference type="Proteomes" id="UP000276133"/>
    </source>
</evidence>
<organism evidence="1 2">
    <name type="scientific">Brachionus plicatilis</name>
    <name type="common">Marine rotifer</name>
    <name type="synonym">Brachionus muelleri</name>
    <dbReference type="NCBI Taxonomy" id="10195"/>
    <lineage>
        <taxon>Eukaryota</taxon>
        <taxon>Metazoa</taxon>
        <taxon>Spiralia</taxon>
        <taxon>Gnathifera</taxon>
        <taxon>Rotifera</taxon>
        <taxon>Eurotatoria</taxon>
        <taxon>Monogononta</taxon>
        <taxon>Pseudotrocha</taxon>
        <taxon>Ploima</taxon>
        <taxon>Brachionidae</taxon>
        <taxon>Brachionus</taxon>
    </lineage>
</organism>
<dbReference type="Proteomes" id="UP000276133">
    <property type="component" value="Unassembled WGS sequence"/>
</dbReference>
<keyword evidence="2" id="KW-1185">Reference proteome</keyword>
<sequence length="112" mass="13084">MDIEFEKSEFQSFKISGNSKTIVNLLYCDSFDHCQVKKQVRIVGEQREALGLRLKSDGILNTYNTIKMSSIVEKKTNSIRVNTLHKIKNELDNRFRLSRDLIFDLRATKMKI</sequence>
<reference evidence="1 2" key="1">
    <citation type="journal article" date="2018" name="Sci. Rep.">
        <title>Genomic signatures of local adaptation to the degree of environmental predictability in rotifers.</title>
        <authorList>
            <person name="Franch-Gras L."/>
            <person name="Hahn C."/>
            <person name="Garcia-Roger E.M."/>
            <person name="Carmona M.J."/>
            <person name="Serra M."/>
            <person name="Gomez A."/>
        </authorList>
    </citation>
    <scope>NUCLEOTIDE SEQUENCE [LARGE SCALE GENOMIC DNA]</scope>
    <source>
        <strain evidence="1">HYR1</strain>
    </source>
</reference>
<comment type="caution">
    <text evidence="1">The sequence shown here is derived from an EMBL/GenBank/DDBJ whole genome shotgun (WGS) entry which is preliminary data.</text>
</comment>
<evidence type="ECO:0000313" key="1">
    <source>
        <dbReference type="EMBL" id="RNA20993.1"/>
    </source>
</evidence>
<proteinExistence type="predicted"/>
<accession>A0A3M7RBM3</accession>
<protein>
    <submittedName>
        <fullName evidence="1">Uncharacterized protein</fullName>
    </submittedName>
</protein>
<name>A0A3M7RBM3_BRAPC</name>
<dbReference type="EMBL" id="REGN01003751">
    <property type="protein sequence ID" value="RNA20993.1"/>
    <property type="molecule type" value="Genomic_DNA"/>
</dbReference>
<dbReference type="AlphaFoldDB" id="A0A3M7RBM3"/>